<evidence type="ECO:0000256" key="1">
    <source>
        <dbReference type="HAMAP-Rule" id="MF_02215"/>
    </source>
</evidence>
<comment type="subcellular location">
    <subcellularLocation>
        <location evidence="1">Cytoplasm</location>
    </subcellularLocation>
</comment>
<dbReference type="PANTHER" id="PTHR38693:SF1">
    <property type="entry name" value="UBIQUINONE BIOSYNTHESIS ACCESSORY FACTOR UBIJ"/>
    <property type="match status" value="1"/>
</dbReference>
<keyword evidence="1" id="KW-0831">Ubiquinone biosynthesis</keyword>
<dbReference type="GO" id="GO:0006744">
    <property type="term" value="P:ubiquinone biosynthetic process"/>
    <property type="evidence" value="ECO:0007669"/>
    <property type="project" value="UniProtKB-UniRule"/>
</dbReference>
<keyword evidence="2" id="KW-0175">Coiled coil</keyword>
<comment type="pathway">
    <text evidence="1">Cofactor biosynthesis; ubiquinone biosynthesis.</text>
</comment>
<dbReference type="SUPFAM" id="SSF55718">
    <property type="entry name" value="SCP-like"/>
    <property type="match status" value="1"/>
</dbReference>
<protein>
    <recommendedName>
        <fullName evidence="1">Ubiquinone biosynthesis accessory factor UbiJ</fullName>
    </recommendedName>
</protein>
<dbReference type="EMBL" id="CACVAY010000029">
    <property type="protein sequence ID" value="CAA6806051.1"/>
    <property type="molecule type" value="Genomic_DNA"/>
</dbReference>
<comment type="similarity">
    <text evidence="1">Belongs to the UbiJ family.</text>
</comment>
<dbReference type="InterPro" id="IPR036527">
    <property type="entry name" value="SCP2_sterol-bd_dom_sf"/>
</dbReference>
<dbReference type="HAMAP" id="MF_02215">
    <property type="entry name" value="UbiJ"/>
    <property type="match status" value="1"/>
</dbReference>
<organism evidence="4">
    <name type="scientific">uncultured Thiotrichaceae bacterium</name>
    <dbReference type="NCBI Taxonomy" id="298394"/>
    <lineage>
        <taxon>Bacteria</taxon>
        <taxon>Pseudomonadati</taxon>
        <taxon>Pseudomonadota</taxon>
        <taxon>Gammaproteobacteria</taxon>
        <taxon>Thiotrichales</taxon>
        <taxon>Thiotrichaceae</taxon>
        <taxon>environmental samples</taxon>
    </lineage>
</organism>
<reference evidence="4" key="1">
    <citation type="submission" date="2020-01" db="EMBL/GenBank/DDBJ databases">
        <authorList>
            <person name="Meier V. D."/>
            <person name="Meier V D."/>
        </authorList>
    </citation>
    <scope>NUCLEOTIDE SEQUENCE</scope>
    <source>
        <strain evidence="4">HLG_WM_MAG_07</strain>
    </source>
</reference>
<dbReference type="PANTHER" id="PTHR38693">
    <property type="entry name" value="UBIQUINONE BIOSYNTHESIS PROTEIN UBIJ"/>
    <property type="match status" value="1"/>
</dbReference>
<feature type="coiled-coil region" evidence="2">
    <location>
        <begin position="174"/>
        <end position="201"/>
    </location>
</feature>
<keyword evidence="1" id="KW-0963">Cytoplasm</keyword>
<sequence length="207" mass="22838">MKLSPILLSSIELAIQQWIKLDPASGKSLAALGDHVICLHITGLDLFLYFLPTHDGMMVMGDYAEVADATIHVSAMNLIRLGLSADSGAVILETDTRIEGNIGLATQFSAILKNANIDWEEVLSKYVGDIIAHQSANITQTTVGWIKESAQAMNLNISEYFTEESKLSVSESEVNHYLNQVDILRNDADRLNARVNRLQQQLKKQDA</sequence>
<dbReference type="UniPathway" id="UPA00232"/>
<dbReference type="InterPro" id="IPR038989">
    <property type="entry name" value="UbiJ"/>
</dbReference>
<dbReference type="InterPro" id="IPR003033">
    <property type="entry name" value="SCP2_sterol-bd_dom"/>
</dbReference>
<evidence type="ECO:0000259" key="3">
    <source>
        <dbReference type="Pfam" id="PF02036"/>
    </source>
</evidence>
<dbReference type="AlphaFoldDB" id="A0A6S6SMU0"/>
<dbReference type="GO" id="GO:0005737">
    <property type="term" value="C:cytoplasm"/>
    <property type="evidence" value="ECO:0007669"/>
    <property type="project" value="UniProtKB-SubCell"/>
</dbReference>
<accession>A0A6S6SMU0</accession>
<dbReference type="Pfam" id="PF02036">
    <property type="entry name" value="SCP2"/>
    <property type="match status" value="1"/>
</dbReference>
<name>A0A6S6SMU0_9GAMM</name>
<gene>
    <name evidence="1" type="primary">ubiJ</name>
    <name evidence="4" type="ORF">HELGO_WM12086</name>
</gene>
<evidence type="ECO:0000256" key="2">
    <source>
        <dbReference type="SAM" id="Coils"/>
    </source>
</evidence>
<comment type="function">
    <text evidence="1">Required for ubiquinone (coenzyme Q) biosynthesis. Binds hydrophobic ubiquinone biosynthetic intermediates via its SCP2 domain and is essential for the stability of the Ubi complex. May constitute a docking platform where Ubi enzymes assemble and access their SCP2-bound polyprenyl substrates.</text>
</comment>
<feature type="domain" description="SCP2" evidence="3">
    <location>
        <begin position="15"/>
        <end position="113"/>
    </location>
</feature>
<evidence type="ECO:0000313" key="4">
    <source>
        <dbReference type="EMBL" id="CAA6806051.1"/>
    </source>
</evidence>
<proteinExistence type="inferred from homology"/>